<evidence type="ECO:0000313" key="1">
    <source>
        <dbReference type="EMBL" id="ANB51007.1"/>
    </source>
</evidence>
<name>A0A167RQD5_9VIRU</name>
<evidence type="ECO:0000313" key="2">
    <source>
        <dbReference type="Proteomes" id="UP000241365"/>
    </source>
</evidence>
<evidence type="ECO:0008006" key="3">
    <source>
        <dbReference type="Google" id="ProtNLM"/>
    </source>
</evidence>
<organism evidence="1 2">
    <name type="scientific">Powai lake megavirus</name>
    <dbReference type="NCBI Taxonomy" id="1842663"/>
    <lineage>
        <taxon>Viruses</taxon>
        <taxon>Varidnaviria</taxon>
        <taxon>Bamfordvirae</taxon>
        <taxon>Nucleocytoviricota</taxon>
        <taxon>Megaviricetes</taxon>
        <taxon>Imitervirales</taxon>
        <taxon>Mimiviridae</taxon>
        <taxon>Megamimivirinae</taxon>
        <taxon>Megavirus</taxon>
        <taxon>Megavirus powaiense</taxon>
    </lineage>
</organism>
<dbReference type="GeneID" id="80513369"/>
<dbReference type="Proteomes" id="UP000241365">
    <property type="component" value="Segment"/>
</dbReference>
<dbReference type="RefSeq" id="YP_010776758.1">
    <property type="nucleotide sequence ID" value="NC_075034.1"/>
</dbReference>
<proteinExistence type="predicted"/>
<keyword evidence="2" id="KW-1185">Reference proteome</keyword>
<accession>A0A167RQD5</accession>
<dbReference type="KEGG" id="vg:80513369"/>
<sequence length="236" mass="28242">MEKHITYILSQVKILSPIPIIDEDISNIEENIKSKLNKILKKFLIQRIKEDYCLISIDDDDYEYDDNQIINIQVDKKDLNMELEKNLDPIVKIVIYDHINIKCKEEYINGNREKAISYFPYIDVNYNYYKNSKDYRSILHYATNKEDIEVIKIILGKKPRNFYEISKTENLEIIGLYIDYICDNNIDDQDDGNYGFYLFGPNNRKEFIIKHPQAKKFLGRSYDDISKEYFNNNFKH</sequence>
<reference evidence="1 2" key="1">
    <citation type="journal article" date="2016" name="Genome Announc.">
        <title>Complete Genome Sequence of a New Megavirus Family Member Isolated from an Inland Water Lake for the First Time in India.</title>
        <authorList>
            <person name="Chatterjee A."/>
            <person name="Ali F."/>
            <person name="Bange D."/>
            <person name="Kondabagil K."/>
        </authorList>
    </citation>
    <scope>NUCLEOTIDE SEQUENCE [LARGE SCALE GENOMIC DNA]</scope>
    <source>
        <strain evidence="1">1</strain>
    </source>
</reference>
<protein>
    <recommendedName>
        <fullName evidence="3">Ankyrin repeat protein</fullName>
    </recommendedName>
</protein>
<dbReference type="EMBL" id="KU877344">
    <property type="protein sequence ID" value="ANB51007.1"/>
    <property type="molecule type" value="Genomic_DNA"/>
</dbReference>